<dbReference type="Gene3D" id="1.10.10.10">
    <property type="entry name" value="Winged helix-like DNA-binding domain superfamily/Winged helix DNA-binding domain"/>
    <property type="match status" value="1"/>
</dbReference>
<dbReference type="InterPro" id="IPR036388">
    <property type="entry name" value="WH-like_DNA-bd_sf"/>
</dbReference>
<dbReference type="NCBIfam" id="TIGR01764">
    <property type="entry name" value="excise"/>
    <property type="match status" value="1"/>
</dbReference>
<proteinExistence type="predicted"/>
<name>E8UXT8_TERSS</name>
<dbReference type="Proteomes" id="UP000006844">
    <property type="component" value="Chromosome"/>
</dbReference>
<dbReference type="GO" id="GO:0003677">
    <property type="term" value="F:DNA binding"/>
    <property type="evidence" value="ECO:0007669"/>
    <property type="project" value="InterPro"/>
</dbReference>
<dbReference type="HOGENOM" id="CLU_2756468_0_0_0"/>
<dbReference type="SUPFAM" id="SSF46955">
    <property type="entry name" value="Putative DNA-binding domain"/>
    <property type="match status" value="1"/>
</dbReference>
<keyword evidence="3" id="KW-1185">Reference proteome</keyword>
<accession>E8UXT8</accession>
<evidence type="ECO:0000259" key="1">
    <source>
        <dbReference type="Pfam" id="PF12728"/>
    </source>
</evidence>
<protein>
    <submittedName>
        <fullName evidence="2">DNA binding domain protein, excisionase family</fullName>
    </submittedName>
</protein>
<dbReference type="STRING" id="401053.AciPR4_2310"/>
<dbReference type="OrthoDB" id="121439at2"/>
<dbReference type="InterPro" id="IPR041657">
    <property type="entry name" value="HTH_17"/>
</dbReference>
<dbReference type="RefSeq" id="WP_013568837.1">
    <property type="nucleotide sequence ID" value="NC_014963.1"/>
</dbReference>
<dbReference type="Pfam" id="PF12728">
    <property type="entry name" value="HTH_17"/>
    <property type="match status" value="1"/>
</dbReference>
<dbReference type="InterPro" id="IPR009061">
    <property type="entry name" value="DNA-bd_dom_put_sf"/>
</dbReference>
<gene>
    <name evidence="2" type="ordered locus">AciPR4_2310</name>
</gene>
<dbReference type="EMBL" id="CP002467">
    <property type="protein sequence ID" value="ADV83104.1"/>
    <property type="molecule type" value="Genomic_DNA"/>
</dbReference>
<feature type="domain" description="Helix-turn-helix" evidence="1">
    <location>
        <begin position="11"/>
        <end position="66"/>
    </location>
</feature>
<evidence type="ECO:0000313" key="3">
    <source>
        <dbReference type="Proteomes" id="UP000006844"/>
    </source>
</evidence>
<dbReference type="InterPro" id="IPR010093">
    <property type="entry name" value="SinI_DNA-bd"/>
</dbReference>
<organism evidence="2 3">
    <name type="scientific">Terriglobus saanensis (strain ATCC BAA-1853 / DSM 23119 / SP1PR4)</name>
    <dbReference type="NCBI Taxonomy" id="401053"/>
    <lineage>
        <taxon>Bacteria</taxon>
        <taxon>Pseudomonadati</taxon>
        <taxon>Acidobacteriota</taxon>
        <taxon>Terriglobia</taxon>
        <taxon>Terriglobales</taxon>
        <taxon>Acidobacteriaceae</taxon>
        <taxon>Terriglobus</taxon>
    </lineage>
</organism>
<reference evidence="2 3" key="1">
    <citation type="journal article" date="2012" name="Stand. Genomic Sci.">
        <title>Complete genome sequence of Terriglobus saanensis type strain SP1PR4(T), an Acidobacteria from tundra soil.</title>
        <authorList>
            <person name="Rawat S.R."/>
            <person name="Mannisto M.K."/>
            <person name="Starovoytov V."/>
            <person name="Goodwin L."/>
            <person name="Nolan M."/>
            <person name="Hauser L."/>
            <person name="Land M."/>
            <person name="Davenport K.W."/>
            <person name="Woyke T."/>
            <person name="Haggblom M.M."/>
        </authorList>
    </citation>
    <scope>NUCLEOTIDE SEQUENCE</scope>
    <source>
        <strain evidence="3">ATCC BAA-1853 / DSM 23119 / SP1PR4</strain>
    </source>
</reference>
<sequence length="70" mass="7936">MSPLGETPAKFLTAEEAAVHLGCLNSRTVSRWAREGYLPAYALGEGKRRLWRFLLTDLDAWMRARRTVTA</sequence>
<dbReference type="KEGG" id="tsa:AciPR4_2310"/>
<evidence type="ECO:0000313" key="2">
    <source>
        <dbReference type="EMBL" id="ADV83104.1"/>
    </source>
</evidence>
<dbReference type="AlphaFoldDB" id="E8UXT8"/>